<dbReference type="Proteomes" id="UP000028134">
    <property type="component" value="Unassembled WGS sequence"/>
</dbReference>
<accession>A0A078RBC7</accession>
<comment type="caution">
    <text evidence="1">The sequence shown here is derived from an EMBL/GenBank/DDBJ whole genome shotgun (WGS) entry which is preliminary data.</text>
</comment>
<proteinExistence type="predicted"/>
<dbReference type="EMBL" id="JNHI01000003">
    <property type="protein sequence ID" value="KDS32708.1"/>
    <property type="molecule type" value="Genomic_DNA"/>
</dbReference>
<dbReference type="AlphaFoldDB" id="A0A078RBC7"/>
<protein>
    <submittedName>
        <fullName evidence="1">Uncharacterized protein</fullName>
    </submittedName>
</protein>
<evidence type="ECO:0000313" key="1">
    <source>
        <dbReference type="EMBL" id="KDS32708.1"/>
    </source>
</evidence>
<dbReference type="RefSeq" id="WP_032944743.1">
    <property type="nucleotide sequence ID" value="NZ_JNHI01000003.1"/>
</dbReference>
<reference evidence="1 2" key="1">
    <citation type="submission" date="2014-04" db="EMBL/GenBank/DDBJ databases">
        <authorList>
            <person name="Sears C."/>
            <person name="Carroll K."/>
            <person name="Sack B.R."/>
            <person name="Qadri F."/>
            <person name="Myers L.L."/>
            <person name="Chung G.-T."/>
            <person name="Escheverria P."/>
            <person name="Fraser C.M."/>
            <person name="Sadzewicz L."/>
            <person name="Shefchek K.A."/>
            <person name="Tallon L."/>
            <person name="Das S.P."/>
            <person name="Daugherty S."/>
            <person name="Mongodin E.F."/>
        </authorList>
    </citation>
    <scope>NUCLEOTIDE SEQUENCE [LARGE SCALE GENOMIC DNA]</scope>
    <source>
        <strain evidence="2">3775 SL(B) 10 (iv)</strain>
    </source>
</reference>
<organism evidence="1 2">
    <name type="scientific">Phocaeicola vulgatus str. 3775 SL</name>
    <name type="common">B</name>
    <name type="synonym">iv</name>
    <dbReference type="NCBI Taxonomy" id="1339350"/>
    <lineage>
        <taxon>Bacteria</taxon>
        <taxon>Pseudomonadati</taxon>
        <taxon>Bacteroidota</taxon>
        <taxon>Bacteroidia</taxon>
        <taxon>Bacteroidales</taxon>
        <taxon>Bacteroidaceae</taxon>
        <taxon>Phocaeicola</taxon>
    </lineage>
</organism>
<dbReference type="PATRIC" id="fig|1339350.3.peg.881"/>
<name>A0A078RBC7_PHOVU</name>
<evidence type="ECO:0000313" key="2">
    <source>
        <dbReference type="Proteomes" id="UP000028134"/>
    </source>
</evidence>
<gene>
    <name evidence="1" type="ORF">M097_0910</name>
</gene>
<sequence>MKYFFYKTLNLCIPVIGLFLLCTSCDSCSTSAPDDKYLCEFHNKYFQYTGNESKLNENDLSLFVDYSTCITLGQHSPFFQSLVPSFVAATKHYYSIKGDKIVEEQNINVFQALSNIVEVNYADLKQAANLIVNGNSEGVLLTDGEYYQKNIAGGGISDPYMANAFKQWLKKGHDIYILAEPYLEGPQKYNKKRFYFLFTDSRLESNIYKRICETTKLENYPDVEMFHLSASHPTIMAENGKSKVNEIVSASNKNYGLYEIQDWPVDWKSIEGYIMGAVDESTGEPLQYGNPVISGLRVDRNSYGGFRISEISVKVYDINADYYNFYTETEAPSGLDLSSISLTESVNAFVYDKEEFNKYGNINLHFDVPMWNPTFLSCKPFNFTKIDINVSGIENVFENYEEMFNFDAIGLPGKQNTSVSESVKQALFDKDIQNMMKNANLYTIYIKSNKY</sequence>